<evidence type="ECO:0000313" key="4">
    <source>
        <dbReference type="Proteomes" id="UP000237968"/>
    </source>
</evidence>
<comment type="caution">
    <text evidence="3">The sequence shown here is derived from an EMBL/GenBank/DDBJ whole genome shotgun (WGS) entry which is preliminary data.</text>
</comment>
<keyword evidence="2" id="KW-1133">Transmembrane helix</keyword>
<dbReference type="EMBL" id="PVNK01000108">
    <property type="protein sequence ID" value="PRQ02994.1"/>
    <property type="molecule type" value="Genomic_DNA"/>
</dbReference>
<keyword evidence="2" id="KW-0472">Membrane</keyword>
<reference evidence="3 4" key="1">
    <citation type="submission" date="2018-03" db="EMBL/GenBank/DDBJ databases">
        <title>Draft Genome Sequences of the Obligatory Marine Myxobacteria Enhygromyxa salina SWB005.</title>
        <authorList>
            <person name="Poehlein A."/>
            <person name="Moghaddam J.A."/>
            <person name="Harms H."/>
            <person name="Alanjari M."/>
            <person name="Koenig G.M."/>
            <person name="Daniel R."/>
            <person name="Schaeberle T.F."/>
        </authorList>
    </citation>
    <scope>NUCLEOTIDE SEQUENCE [LARGE SCALE GENOMIC DNA]</scope>
    <source>
        <strain evidence="3 4">SWB005</strain>
    </source>
</reference>
<dbReference type="RefSeq" id="WP_181197579.1">
    <property type="nucleotide sequence ID" value="NZ_PVNK01000108.1"/>
</dbReference>
<keyword evidence="2" id="KW-0812">Transmembrane</keyword>
<evidence type="ECO:0000256" key="1">
    <source>
        <dbReference type="SAM" id="MobiDB-lite"/>
    </source>
</evidence>
<feature type="region of interest" description="Disordered" evidence="1">
    <location>
        <begin position="149"/>
        <end position="173"/>
    </location>
</feature>
<feature type="transmembrane region" description="Helical" evidence="2">
    <location>
        <begin position="63"/>
        <end position="84"/>
    </location>
</feature>
<dbReference type="AlphaFoldDB" id="A0A2S9YD06"/>
<gene>
    <name evidence="3" type="ORF">ENSA5_19330</name>
</gene>
<proteinExistence type="predicted"/>
<feature type="compositionally biased region" description="Basic and acidic residues" evidence="1">
    <location>
        <begin position="155"/>
        <end position="173"/>
    </location>
</feature>
<sequence>MSALRAALERYGGILVRPRATLAGLGPGEGRRDWWVLAGLFVLGSQIEHLAESVARYQVFRSFWLLVNGFALALLTPLLVGLVVESIVGAARSRYRHLPLVALVLVATVANLLRQQGVVIPGPRYLPEMLGAAWAAGLGVWIRKAMPAEDAGGADQDKEKVETSRDAAEVSHE</sequence>
<keyword evidence="4" id="KW-1185">Reference proteome</keyword>
<protein>
    <submittedName>
        <fullName evidence="3">Uncharacterized protein</fullName>
    </submittedName>
</protein>
<dbReference type="Proteomes" id="UP000237968">
    <property type="component" value="Unassembled WGS sequence"/>
</dbReference>
<evidence type="ECO:0000313" key="3">
    <source>
        <dbReference type="EMBL" id="PRQ02994.1"/>
    </source>
</evidence>
<evidence type="ECO:0000256" key="2">
    <source>
        <dbReference type="SAM" id="Phobius"/>
    </source>
</evidence>
<name>A0A2S9YD06_9BACT</name>
<accession>A0A2S9YD06</accession>
<organism evidence="3 4">
    <name type="scientific">Enhygromyxa salina</name>
    <dbReference type="NCBI Taxonomy" id="215803"/>
    <lineage>
        <taxon>Bacteria</taxon>
        <taxon>Pseudomonadati</taxon>
        <taxon>Myxococcota</taxon>
        <taxon>Polyangia</taxon>
        <taxon>Nannocystales</taxon>
        <taxon>Nannocystaceae</taxon>
        <taxon>Enhygromyxa</taxon>
    </lineage>
</organism>